<reference evidence="1 2" key="1">
    <citation type="submission" date="2015-09" db="EMBL/GenBank/DDBJ databases">
        <authorList>
            <consortium name="Pathogen Informatics"/>
        </authorList>
    </citation>
    <scope>NUCLEOTIDE SEQUENCE [LARGE SCALE GENOMIC DNA]</scope>
    <source>
        <strain evidence="1 2">2789STDY5834855</strain>
    </source>
</reference>
<dbReference type="AlphaFoldDB" id="A0A174J3U7"/>
<proteinExistence type="predicted"/>
<dbReference type="Proteomes" id="UP000095558">
    <property type="component" value="Unassembled WGS sequence"/>
</dbReference>
<dbReference type="EMBL" id="CYZV01000035">
    <property type="protein sequence ID" value="CUO62290.1"/>
    <property type="molecule type" value="Genomic_DNA"/>
</dbReference>
<dbReference type="RefSeq" id="WP_042401791.1">
    <property type="nucleotide sequence ID" value="NZ_CYYT01000044.1"/>
</dbReference>
<sequence length="61" mass="7309">MKFNKVNMGQYNMMKVKEVLKCSICNEDTNYVDYWNGNKFCSTECQEKYYKWMKTNKGSIA</sequence>
<dbReference type="GeneID" id="83013094"/>
<evidence type="ECO:0000313" key="1">
    <source>
        <dbReference type="EMBL" id="CUO62290.1"/>
    </source>
</evidence>
<gene>
    <name evidence="1" type="ORF">ERS852470_02874</name>
</gene>
<organism evidence="1 2">
    <name type="scientific">Clostridium disporicum</name>
    <dbReference type="NCBI Taxonomy" id="84024"/>
    <lineage>
        <taxon>Bacteria</taxon>
        <taxon>Bacillati</taxon>
        <taxon>Bacillota</taxon>
        <taxon>Clostridia</taxon>
        <taxon>Eubacteriales</taxon>
        <taxon>Clostridiaceae</taxon>
        <taxon>Clostridium</taxon>
    </lineage>
</organism>
<evidence type="ECO:0000313" key="2">
    <source>
        <dbReference type="Proteomes" id="UP000095558"/>
    </source>
</evidence>
<accession>A0A174J3U7</accession>
<protein>
    <submittedName>
        <fullName evidence="1">Uncharacterized protein</fullName>
    </submittedName>
</protein>
<name>A0A174J3U7_9CLOT</name>
<dbReference type="OrthoDB" id="1914488at2"/>